<name>A0A9J6ZG89_9BACL</name>
<dbReference type="Pfam" id="PF01841">
    <property type="entry name" value="Transglut_core"/>
    <property type="match status" value="1"/>
</dbReference>
<accession>A0A9J6ZG89</accession>
<feature type="transmembrane region" description="Helical" evidence="1">
    <location>
        <begin position="631"/>
        <end position="651"/>
    </location>
</feature>
<feature type="transmembrane region" description="Helical" evidence="1">
    <location>
        <begin position="66"/>
        <end position="84"/>
    </location>
</feature>
<gene>
    <name evidence="3" type="ORF">NAG76_02470</name>
</gene>
<dbReference type="InterPro" id="IPR052901">
    <property type="entry name" value="Bact_TGase-like"/>
</dbReference>
<dbReference type="SUPFAM" id="SSF54001">
    <property type="entry name" value="Cysteine proteinases"/>
    <property type="match status" value="1"/>
</dbReference>
<evidence type="ECO:0000256" key="1">
    <source>
        <dbReference type="SAM" id="Phobius"/>
    </source>
</evidence>
<keyword evidence="1" id="KW-0812">Transmembrane</keyword>
<dbReference type="PANTHER" id="PTHR42736">
    <property type="entry name" value="PROTEIN-GLUTAMINE GAMMA-GLUTAMYLTRANSFERASE"/>
    <property type="match status" value="1"/>
</dbReference>
<dbReference type="PANTHER" id="PTHR42736:SF1">
    <property type="entry name" value="PROTEIN-GLUTAMINE GAMMA-GLUTAMYLTRANSFERASE"/>
    <property type="match status" value="1"/>
</dbReference>
<keyword evidence="1" id="KW-1133">Transmembrane helix</keyword>
<evidence type="ECO:0000259" key="2">
    <source>
        <dbReference type="SMART" id="SM00460"/>
    </source>
</evidence>
<feature type="transmembrane region" description="Helical" evidence="1">
    <location>
        <begin position="210"/>
        <end position="227"/>
    </location>
</feature>
<dbReference type="InterPro" id="IPR038765">
    <property type="entry name" value="Papain-like_cys_pep_sf"/>
</dbReference>
<reference evidence="3" key="1">
    <citation type="submission" date="2022-05" db="EMBL/GenBank/DDBJ databases">
        <title>Novel bacterial taxa in a minimal lignocellulolytic consortium and its capacity to transform plastics disclosed by genome-resolved metagenomics.</title>
        <authorList>
            <person name="Rodriguez C.A.D."/>
            <person name="Diaz-Garcia L."/>
            <person name="Herrera K."/>
            <person name="Tarazona N.A."/>
            <person name="Sproer C."/>
            <person name="Overmann J."/>
            <person name="Jimenez D.J."/>
        </authorList>
    </citation>
    <scope>NUCLEOTIDE SEQUENCE</scope>
    <source>
        <strain evidence="3">MAG5</strain>
    </source>
</reference>
<evidence type="ECO:0000313" key="3">
    <source>
        <dbReference type="EMBL" id="URN95141.1"/>
    </source>
</evidence>
<feature type="transmembrane region" description="Helical" evidence="1">
    <location>
        <begin position="169"/>
        <end position="189"/>
    </location>
</feature>
<dbReference type="InterPro" id="IPR002931">
    <property type="entry name" value="Transglutaminase-like"/>
</dbReference>
<evidence type="ECO:0000313" key="4">
    <source>
        <dbReference type="Proteomes" id="UP001056756"/>
    </source>
</evidence>
<dbReference type="EMBL" id="CP097899">
    <property type="protein sequence ID" value="URN95141.1"/>
    <property type="molecule type" value="Genomic_DNA"/>
</dbReference>
<feature type="transmembrane region" description="Helical" evidence="1">
    <location>
        <begin position="140"/>
        <end position="163"/>
    </location>
</feature>
<dbReference type="KEGG" id="plig:NAG76_02470"/>
<proteinExistence type="predicted"/>
<dbReference type="Proteomes" id="UP001056756">
    <property type="component" value="Chromosome"/>
</dbReference>
<feature type="transmembrane region" description="Helical" evidence="1">
    <location>
        <begin position="110"/>
        <end position="133"/>
    </location>
</feature>
<sequence length="825" mass="93345">MHQARGEAETYFLYRLFTSILLFGLLVEWLIPWLHAGEWTELLQPQALVVVIGTMLIVGLFRPRIVIHVTVAILSCIIALMLLFKGDQQTSWNWLIHLIPELGKDISQMFSYGIFYMSDEIRILLLFAGWILLAPALQSLIWYHQIAFSLLATTVIYLLILYTSLGIDLFYALLRVLAEGILLMALTTIPKLRRKLTINHAWHGMAMHQWIGVIMLTVIMIGGSFLWSQSKERDLGPVAWANVFSESLVQDMSALSSEISGVPLKETDSAAYSSKSMGVSGYSFNDDMLGQTLKSSKEIVLHGWSPVESYWRAESKTEYDGHGWVDQSQVLTLKSIPSKSDAALQSWQNRQGWVGSTIRQDIEYVKPLVGMPIMQSGINGVVINLNAVNPDRDLQNYIVGVETSSIYAPTTESKIKSYSIITEVPITDESELRSIEPVESETAEKLWQADTLDRYLQLPETLPTRVAALAAEVSGGGLTSRYDQVKAIEQYLKNNYKYTLNSTIPGESDDFVDHFLFEQQEGYCVHFSTAMVIMLRSQDIPARWVKGYGMGEAIDERTSEAGVVETLYEVRESDAHAWVEVYFPTIGWVPFDPTPAADSDEHVTSLSRISQLWDETLTNSIVFLKSMNSTGMLIGLVGSLIVIVTFVMLWMNRNRIKLNTILRQYAKAYDLLKSSSQLVMQSHSHEGELPSRNGAKLNELQRARENQQMSIANVHRNLFQAANYVIGKLELRIGLRDGHLLQVNTWRTRIGAFLTSSDSKFDQSLVLLLQWLEQGNYNNPSQQTLPEPKELRQVLLTLLPNHRLKSRNARRHLLNRNHIDRSTTP</sequence>
<feature type="transmembrane region" description="Helical" evidence="1">
    <location>
        <begin position="12"/>
        <end position="31"/>
    </location>
</feature>
<keyword evidence="1" id="KW-0472">Membrane</keyword>
<feature type="domain" description="Transglutaminase-like" evidence="2">
    <location>
        <begin position="516"/>
        <end position="595"/>
    </location>
</feature>
<dbReference type="SMART" id="SM00460">
    <property type="entry name" value="TGc"/>
    <property type="match status" value="1"/>
</dbReference>
<dbReference type="Gene3D" id="3.10.620.30">
    <property type="match status" value="1"/>
</dbReference>
<dbReference type="AlphaFoldDB" id="A0A9J6ZG89"/>
<organism evidence="3 4">
    <name type="scientific">Candidatus Pristimantibacillus lignocellulolyticus</name>
    <dbReference type="NCBI Taxonomy" id="2994561"/>
    <lineage>
        <taxon>Bacteria</taxon>
        <taxon>Bacillati</taxon>
        <taxon>Bacillota</taxon>
        <taxon>Bacilli</taxon>
        <taxon>Bacillales</taxon>
        <taxon>Paenibacillaceae</taxon>
        <taxon>Candidatus Pristimantibacillus</taxon>
    </lineage>
</organism>
<protein>
    <submittedName>
        <fullName evidence="3">Transglutaminase-like domain-containing protein</fullName>
    </submittedName>
</protein>
<feature type="transmembrane region" description="Helical" evidence="1">
    <location>
        <begin position="43"/>
        <end position="61"/>
    </location>
</feature>